<evidence type="ECO:0000259" key="2">
    <source>
        <dbReference type="Pfam" id="PF05378"/>
    </source>
</evidence>
<dbReference type="Pfam" id="PF05378">
    <property type="entry name" value="Hydant_A_N"/>
    <property type="match status" value="1"/>
</dbReference>
<evidence type="ECO:0000259" key="3">
    <source>
        <dbReference type="Pfam" id="PF19278"/>
    </source>
</evidence>
<evidence type="ECO:0000313" key="5">
    <source>
        <dbReference type="Proteomes" id="UP000545286"/>
    </source>
</evidence>
<dbReference type="GO" id="GO:0005829">
    <property type="term" value="C:cytosol"/>
    <property type="evidence" value="ECO:0007669"/>
    <property type="project" value="TreeGrafter"/>
</dbReference>
<dbReference type="Pfam" id="PF19278">
    <property type="entry name" value="Hydant_A_C"/>
    <property type="match status" value="1"/>
</dbReference>
<dbReference type="InterPro" id="IPR049517">
    <property type="entry name" value="ACX-like_C"/>
</dbReference>
<dbReference type="GO" id="GO:0006749">
    <property type="term" value="P:glutathione metabolic process"/>
    <property type="evidence" value="ECO:0007669"/>
    <property type="project" value="TreeGrafter"/>
</dbReference>
<accession>A0A7W4UN80</accession>
<proteinExistence type="predicted"/>
<name>A0A7W4UN80_9MICO</name>
<dbReference type="InterPro" id="IPR002821">
    <property type="entry name" value="Hydantoinase_A"/>
</dbReference>
<organism evidence="4 5">
    <name type="scientific">Pseudoclavibacter helvolus</name>
    <dbReference type="NCBI Taxonomy" id="255205"/>
    <lineage>
        <taxon>Bacteria</taxon>
        <taxon>Bacillati</taxon>
        <taxon>Actinomycetota</taxon>
        <taxon>Actinomycetes</taxon>
        <taxon>Micrococcales</taxon>
        <taxon>Microbacteriaceae</taxon>
        <taxon>Pseudoclavibacter</taxon>
    </lineage>
</organism>
<feature type="domain" description="Acetophenone carboxylase-like C-terminal" evidence="3">
    <location>
        <begin position="500"/>
        <end position="670"/>
    </location>
</feature>
<dbReference type="PANTHER" id="PTHR11365">
    <property type="entry name" value="5-OXOPROLINASE RELATED"/>
    <property type="match status" value="1"/>
</dbReference>
<comment type="caution">
    <text evidence="4">The sequence shown here is derived from an EMBL/GenBank/DDBJ whole genome shotgun (WGS) entry which is preliminary data.</text>
</comment>
<keyword evidence="5" id="KW-1185">Reference proteome</keyword>
<dbReference type="AlphaFoldDB" id="A0A7W4UN80"/>
<evidence type="ECO:0000259" key="1">
    <source>
        <dbReference type="Pfam" id="PF01968"/>
    </source>
</evidence>
<protein>
    <submittedName>
        <fullName evidence="4">N-methylhydantoinase A</fullName>
        <ecNumber evidence="4">3.5.2.14</ecNumber>
    </submittedName>
</protein>
<dbReference type="EMBL" id="JACHWJ010000002">
    <property type="protein sequence ID" value="MBB2957580.1"/>
    <property type="molecule type" value="Genomic_DNA"/>
</dbReference>
<dbReference type="InterPro" id="IPR008040">
    <property type="entry name" value="Hydant_A_N"/>
</dbReference>
<dbReference type="PANTHER" id="PTHR11365:SF23">
    <property type="entry name" value="HYPOTHETICAL 5-OXOPROLINASE (EUROFUNG)-RELATED"/>
    <property type="match status" value="1"/>
</dbReference>
<dbReference type="Pfam" id="PF01968">
    <property type="entry name" value="Hydantoinase_A"/>
    <property type="match status" value="1"/>
</dbReference>
<feature type="domain" description="Hydantoinase A/oxoprolinase" evidence="1">
    <location>
        <begin position="201"/>
        <end position="485"/>
    </location>
</feature>
<dbReference type="GO" id="GO:0017168">
    <property type="term" value="F:5-oxoprolinase (ATP-hydrolyzing) activity"/>
    <property type="evidence" value="ECO:0007669"/>
    <property type="project" value="TreeGrafter"/>
</dbReference>
<feature type="domain" description="Hydantoinase/oxoprolinase N-terminal" evidence="2">
    <location>
        <begin position="5"/>
        <end position="179"/>
    </location>
</feature>
<reference evidence="4 5" key="1">
    <citation type="submission" date="2020-08" db="EMBL/GenBank/DDBJ databases">
        <title>Sequencing the genomes of 1000 actinobacteria strains.</title>
        <authorList>
            <person name="Klenk H.-P."/>
        </authorList>
    </citation>
    <scope>NUCLEOTIDE SEQUENCE [LARGE SCALE GENOMIC DNA]</scope>
    <source>
        <strain evidence="4 5">DSM 20419</strain>
    </source>
</reference>
<sequence length="684" mass="73237">MTSYRVSMDIGGTFTDIVRFDEETGEFSATKASTTPGQLSTGVLSGLESIVGDLTDIDFLVHGTTQGLNAFLERRGVRVLLLATQGVEDVYHIARGPRTRLYDAQYHKPEPLVERKDVVGIAGRFQYDGTELQPLDEAAVRSAAERAKAEGYGAVAVAYLFSYRNASHELRTREIIREVLGADFTVALSHEAAKEWREYERTSSAVIEAYTGPVVRNYLVDLEEKLSDRGVEAPLHIMQSSGGVLTANSARERPLQTLLSGPVGGAIGGEALAKIVGNKNLIGVDMGGTSFDVSLVVDGVPDVSTEATLEGLPMLMSIVNIHTIGAGGGSVAWVEAGGLRVGPRSAGAQPGPACYGRGGTEPTVTDANFILGRVDAKNFAGGQMNLDRDAANAALESVGGELGLSVVQMAEGICNVANSQMAQAIRTITISRGIEPRDFSLVAFGGAGPMHAVFLAKELGIRETVVPRFPGAFSAWGMLQGDIRRDFTEPYYFLDEDVDATDMSRVLREVEATALHSLESEGIPADDRHAEHAVDVRYVGQEYFLTIPLESADEPVREGFLAALGERFAQAYEARYGHSTLGAPLEIVTLRTRVVGRLKGASTYYIGEAESPSFAHETRQVIFDGQQLDTLVTERDELLAGHTFAGPAIVIEATATTVVPPGFEVSVDAHGSLIITNLDIESED</sequence>
<dbReference type="Proteomes" id="UP000545286">
    <property type="component" value="Unassembled WGS sequence"/>
</dbReference>
<dbReference type="RefSeq" id="WP_183624349.1">
    <property type="nucleotide sequence ID" value="NZ_JACHWJ010000002.1"/>
</dbReference>
<dbReference type="EC" id="3.5.2.14" evidence="4"/>
<gene>
    <name evidence="4" type="ORF">FHX72_001717</name>
</gene>
<keyword evidence="4" id="KW-0378">Hydrolase</keyword>
<evidence type="ECO:0000313" key="4">
    <source>
        <dbReference type="EMBL" id="MBB2957580.1"/>
    </source>
</evidence>
<dbReference type="GO" id="GO:0047423">
    <property type="term" value="F:N-methylhydantoinase (ATP-hydrolyzing) activity"/>
    <property type="evidence" value="ECO:0007669"/>
    <property type="project" value="UniProtKB-EC"/>
</dbReference>
<dbReference type="InterPro" id="IPR045079">
    <property type="entry name" value="Oxoprolinase-like"/>
</dbReference>